<feature type="compositionally biased region" description="Low complexity" evidence="2">
    <location>
        <begin position="187"/>
        <end position="211"/>
    </location>
</feature>
<comment type="function">
    <text evidence="1">Essential component of the TIM23 complex, a complex that mediates the translocation of transit peptide-containing proteins across the mitochondrial inner membrane.</text>
</comment>
<feature type="compositionally biased region" description="Basic residues" evidence="2">
    <location>
        <begin position="16"/>
        <end position="27"/>
    </location>
</feature>
<dbReference type="AlphaFoldDB" id="A0A238FR89"/>
<evidence type="ECO:0000313" key="4">
    <source>
        <dbReference type="EMBL" id="SCV73728.1"/>
    </source>
</evidence>
<dbReference type="SMART" id="SM00577">
    <property type="entry name" value="CPDc"/>
    <property type="match status" value="1"/>
</dbReference>
<comment type="similarity">
    <text evidence="1">Belongs to the TIM50 family.</text>
</comment>
<dbReference type="InterPro" id="IPR004274">
    <property type="entry name" value="FCP1_dom"/>
</dbReference>
<keyword evidence="1" id="KW-0653">Protein transport</keyword>
<dbReference type="GO" id="GO:0015031">
    <property type="term" value="P:protein transport"/>
    <property type="evidence" value="ECO:0007669"/>
    <property type="project" value="UniProtKB-KW"/>
</dbReference>
<dbReference type="SUPFAM" id="SSF56784">
    <property type="entry name" value="HAD-like"/>
    <property type="match status" value="1"/>
</dbReference>
<dbReference type="PROSITE" id="PS50969">
    <property type="entry name" value="FCP1"/>
    <property type="match status" value="1"/>
</dbReference>
<accession>A0A238FR89</accession>
<dbReference type="EMBL" id="FMSP01000019">
    <property type="protein sequence ID" value="SCV73728.1"/>
    <property type="molecule type" value="Genomic_DNA"/>
</dbReference>
<gene>
    <name evidence="4" type="ORF">BQ2448_6158</name>
</gene>
<keyword evidence="1" id="KW-0811">Translocation</keyword>
<dbReference type="STRING" id="269621.A0A238FR89"/>
<dbReference type="GO" id="GO:0005744">
    <property type="term" value="C:TIM23 mitochondrial import inner membrane translocase complex"/>
    <property type="evidence" value="ECO:0007669"/>
    <property type="project" value="UniProtKB-UniRule"/>
</dbReference>
<name>A0A238FR89_9BASI</name>
<evidence type="ECO:0000256" key="1">
    <source>
        <dbReference type="RuleBase" id="RU365079"/>
    </source>
</evidence>
<feature type="region of interest" description="Disordered" evidence="2">
    <location>
        <begin position="444"/>
        <end position="466"/>
    </location>
</feature>
<keyword evidence="1" id="KW-0496">Mitochondrion</keyword>
<dbReference type="Gene3D" id="3.40.50.1000">
    <property type="entry name" value="HAD superfamily/HAD-like"/>
    <property type="match status" value="1"/>
</dbReference>
<feature type="compositionally biased region" description="Basic and acidic residues" evidence="2">
    <location>
        <begin position="28"/>
        <end position="41"/>
    </location>
</feature>
<proteinExistence type="inferred from homology"/>
<feature type="compositionally biased region" description="Pro residues" evidence="2">
    <location>
        <begin position="447"/>
        <end position="456"/>
    </location>
</feature>
<dbReference type="OrthoDB" id="2536219at2759"/>
<comment type="subunit">
    <text evidence="1">Component of the TIM23 complex.</text>
</comment>
<comment type="subcellular location">
    <subcellularLocation>
        <location evidence="1">Mitochondrion inner membrane</location>
        <topology evidence="1">Single-pass membrane protein</topology>
    </subcellularLocation>
</comment>
<feature type="region of interest" description="Disordered" evidence="2">
    <location>
        <begin position="180"/>
        <end position="259"/>
    </location>
</feature>
<dbReference type="InterPro" id="IPR023214">
    <property type="entry name" value="HAD_sf"/>
</dbReference>
<keyword evidence="1" id="KW-0809">Transit peptide</keyword>
<sequence length="561" mass="61791">MRRVSCASLFDTMAGKKGKGSSKSIRRQRQEATRMDPRSRAVEAGQSGRFDQDRTGVWQMQHQHQQQQHPPPQQHVPFAPHTRFYSNGLPIPPYAPIPSPPPQVNQTAYAPPFQTAWMGQPDVSDSNPLRAYSPHQFMIGGPVALNGGHYNPAFLPQLQGAFFGPTAPVWDQNQRWGAPYTPLPYTQNQPNYQSQQSMQQYPQSHPPSYQNAATSSAPGHDSGRSPRSNAHQRVRSPPAPSGPYVRPQRRVKQARDALPPEPTEAYLAIARESSSILPDSAPPPCIVLDLNNTLLFRKKRDASGSRSPIARPYLATFLSYLVSRAEGSPRWVLAVYSSARAKNVLTLLAAVGLVDHDRASAMQGGQVWEAEEGDALALVWSREKMGLTPKEFDLDVETTKDLDPLWRVMGGDLGPKRTVLLDDEMGKAATQPYNHLPIEPFLLDPASLPPTTPPPRSATLPRGSRAPSVELPRALATGIPSTHPCGEDEALLSTIYLLEQLRPQSNIAGFIRNGGLGRTEIVDEGKRIAWVRRFCQVQGIPITRDWDPGWLSSGARAETSN</sequence>
<reference evidence="5" key="1">
    <citation type="submission" date="2016-09" db="EMBL/GenBank/DDBJ databases">
        <authorList>
            <person name="Jeantristanb JTB J.-T."/>
            <person name="Ricardo R."/>
        </authorList>
    </citation>
    <scope>NUCLEOTIDE SEQUENCE [LARGE SCALE GENOMIC DNA]</scope>
</reference>
<feature type="region of interest" description="Disordered" evidence="2">
    <location>
        <begin position="1"/>
        <end position="51"/>
    </location>
</feature>
<evidence type="ECO:0000313" key="5">
    <source>
        <dbReference type="Proteomes" id="UP000198372"/>
    </source>
</evidence>
<evidence type="ECO:0000256" key="2">
    <source>
        <dbReference type="SAM" id="MobiDB-lite"/>
    </source>
</evidence>
<dbReference type="InterPro" id="IPR050365">
    <property type="entry name" value="TIM50"/>
</dbReference>
<protein>
    <recommendedName>
        <fullName evidence="1">Mitochondrial import inner membrane translocase subunit TIM50</fullName>
    </recommendedName>
</protein>
<dbReference type="Proteomes" id="UP000198372">
    <property type="component" value="Unassembled WGS sequence"/>
</dbReference>
<keyword evidence="1" id="KW-0813">Transport</keyword>
<dbReference type="InterPro" id="IPR036412">
    <property type="entry name" value="HAD-like_sf"/>
</dbReference>
<dbReference type="PANTHER" id="PTHR12210">
    <property type="entry name" value="DULLARD PROTEIN PHOSPHATASE"/>
    <property type="match status" value="1"/>
</dbReference>
<feature type="domain" description="FCP1 homology" evidence="3">
    <location>
        <begin position="279"/>
        <end position="460"/>
    </location>
</feature>
<evidence type="ECO:0000259" key="3">
    <source>
        <dbReference type="PROSITE" id="PS50969"/>
    </source>
</evidence>
<organism evidence="4 5">
    <name type="scientific">Microbotryum intermedium</name>
    <dbReference type="NCBI Taxonomy" id="269621"/>
    <lineage>
        <taxon>Eukaryota</taxon>
        <taxon>Fungi</taxon>
        <taxon>Dikarya</taxon>
        <taxon>Basidiomycota</taxon>
        <taxon>Pucciniomycotina</taxon>
        <taxon>Microbotryomycetes</taxon>
        <taxon>Microbotryales</taxon>
        <taxon>Microbotryaceae</taxon>
        <taxon>Microbotryum</taxon>
    </lineage>
</organism>
<keyword evidence="5" id="KW-1185">Reference proteome</keyword>